<evidence type="ECO:0000256" key="2">
    <source>
        <dbReference type="ARBA" id="ARBA00022448"/>
    </source>
</evidence>
<evidence type="ECO:0000259" key="6">
    <source>
        <dbReference type="PROSITE" id="PS50893"/>
    </source>
</evidence>
<dbReference type="CDD" id="cd03230">
    <property type="entry name" value="ABC_DR_subfamily_A"/>
    <property type="match status" value="1"/>
</dbReference>
<evidence type="ECO:0000256" key="3">
    <source>
        <dbReference type="ARBA" id="ARBA00022741"/>
    </source>
</evidence>
<evidence type="ECO:0000313" key="8">
    <source>
        <dbReference type="Proteomes" id="UP000462152"/>
    </source>
</evidence>
<dbReference type="Gene3D" id="3.40.50.300">
    <property type="entry name" value="P-loop containing nucleotide triphosphate hydrolases"/>
    <property type="match status" value="1"/>
</dbReference>
<evidence type="ECO:0000256" key="4">
    <source>
        <dbReference type="ARBA" id="ARBA00022840"/>
    </source>
</evidence>
<dbReference type="Pfam" id="PF00005">
    <property type="entry name" value="ABC_tran"/>
    <property type="match status" value="1"/>
</dbReference>
<dbReference type="Proteomes" id="UP000462152">
    <property type="component" value="Unassembled WGS sequence"/>
</dbReference>
<dbReference type="GO" id="GO:0005524">
    <property type="term" value="F:ATP binding"/>
    <property type="evidence" value="ECO:0007669"/>
    <property type="project" value="UniProtKB-KW"/>
</dbReference>
<proteinExistence type="predicted"/>
<keyword evidence="5" id="KW-0046">Antibiotic resistance</keyword>
<protein>
    <submittedName>
        <fullName evidence="7">ATP-binding cassette domain-containing protein</fullName>
    </submittedName>
</protein>
<dbReference type="InterPro" id="IPR003439">
    <property type="entry name" value="ABC_transporter-like_ATP-bd"/>
</dbReference>
<reference evidence="7 8" key="1">
    <citation type="submission" date="2019-12" db="EMBL/GenBank/DDBJ databases">
        <authorList>
            <person name="Li J."/>
            <person name="Shi Y."/>
            <person name="Xu G."/>
            <person name="Xiao D."/>
            <person name="Ran X."/>
        </authorList>
    </citation>
    <scope>NUCLEOTIDE SEQUENCE [LARGE SCALE GENOMIC DNA]</scope>
    <source>
        <strain evidence="7 8">JCM 15915</strain>
    </source>
</reference>
<evidence type="ECO:0000256" key="1">
    <source>
        <dbReference type="ARBA" id="ARBA00004202"/>
    </source>
</evidence>
<keyword evidence="8" id="KW-1185">Reference proteome</keyword>
<dbReference type="EMBL" id="WOGT01000001">
    <property type="protein sequence ID" value="MUN53866.1"/>
    <property type="molecule type" value="Genomic_DNA"/>
</dbReference>
<sequence length="309" mass="32554">MNNTVIEAQGLIKSFKDGSGRTFNAVDGVNVEVGSGEIIGLLGPNGAGKSTLIDMVLGLTKPSSGTVRTFGGTPHQAIAHGRIGAVLQTGGLLPNLTVRDTIRMIAATHRNPLPLDTVLDQADLTHLADRKVVKCSGGEQQRIRFALAILSSPDLLILDEPTSGMDANARHTFWESMKTQASSGRTIVFATHYIEEAQNFAQRIIMVGNGRVVVDGPTDDVRAHAAPSQVSAVLPDDVEASSLPGVQSVSIDGDRTTMTTDQSDELARHLLTRTGATGLTISAGSLEDAFLALTTDRPEASFAGSDHTH</sequence>
<keyword evidence="3" id="KW-0547">Nucleotide-binding</keyword>
<evidence type="ECO:0000256" key="5">
    <source>
        <dbReference type="ARBA" id="ARBA00023251"/>
    </source>
</evidence>
<comment type="subcellular location">
    <subcellularLocation>
        <location evidence="1">Cell membrane</location>
        <topology evidence="1">Peripheral membrane protein</topology>
    </subcellularLocation>
</comment>
<feature type="domain" description="ABC transporter" evidence="6">
    <location>
        <begin position="6"/>
        <end position="234"/>
    </location>
</feature>
<accession>A0A7K1LFA5</accession>
<evidence type="ECO:0000313" key="7">
    <source>
        <dbReference type="EMBL" id="MUN53866.1"/>
    </source>
</evidence>
<dbReference type="InterPro" id="IPR003593">
    <property type="entry name" value="AAA+_ATPase"/>
</dbReference>
<gene>
    <name evidence="7" type="ORF">GMA10_01255</name>
</gene>
<dbReference type="GO" id="GO:0005886">
    <property type="term" value="C:plasma membrane"/>
    <property type="evidence" value="ECO:0007669"/>
    <property type="project" value="UniProtKB-SubCell"/>
</dbReference>
<keyword evidence="2" id="KW-0813">Transport</keyword>
<dbReference type="PANTHER" id="PTHR42711">
    <property type="entry name" value="ABC TRANSPORTER ATP-BINDING PROTEIN"/>
    <property type="match status" value="1"/>
</dbReference>
<dbReference type="PANTHER" id="PTHR42711:SF17">
    <property type="entry name" value="ABC TRANSPORTER ATP-BINDING PROTEIN"/>
    <property type="match status" value="1"/>
</dbReference>
<comment type="caution">
    <text evidence="7">The sequence shown here is derived from an EMBL/GenBank/DDBJ whole genome shotgun (WGS) entry which is preliminary data.</text>
</comment>
<dbReference type="InterPro" id="IPR027417">
    <property type="entry name" value="P-loop_NTPase"/>
</dbReference>
<dbReference type="InterPro" id="IPR017871">
    <property type="entry name" value="ABC_transporter-like_CS"/>
</dbReference>
<dbReference type="AlphaFoldDB" id="A0A7K1LFA5"/>
<dbReference type="OrthoDB" id="9804819at2"/>
<organism evidence="7 8">
    <name type="scientific">Rothia koreensis</name>
    <dbReference type="NCBI Taxonomy" id="592378"/>
    <lineage>
        <taxon>Bacteria</taxon>
        <taxon>Bacillati</taxon>
        <taxon>Actinomycetota</taxon>
        <taxon>Actinomycetes</taxon>
        <taxon>Micrococcales</taxon>
        <taxon>Micrococcaceae</taxon>
        <taxon>Rothia</taxon>
    </lineage>
</organism>
<dbReference type="InterPro" id="IPR050763">
    <property type="entry name" value="ABC_transporter_ATP-binding"/>
</dbReference>
<dbReference type="SUPFAM" id="SSF52540">
    <property type="entry name" value="P-loop containing nucleoside triphosphate hydrolases"/>
    <property type="match status" value="1"/>
</dbReference>
<dbReference type="PROSITE" id="PS00211">
    <property type="entry name" value="ABC_TRANSPORTER_1"/>
    <property type="match status" value="1"/>
</dbReference>
<dbReference type="SMART" id="SM00382">
    <property type="entry name" value="AAA"/>
    <property type="match status" value="1"/>
</dbReference>
<dbReference type="GO" id="GO:0016887">
    <property type="term" value="F:ATP hydrolysis activity"/>
    <property type="evidence" value="ECO:0007669"/>
    <property type="project" value="InterPro"/>
</dbReference>
<keyword evidence="4 7" id="KW-0067">ATP-binding</keyword>
<dbReference type="RefSeq" id="WP_129313975.1">
    <property type="nucleotide sequence ID" value="NZ_NOIQ01000001.1"/>
</dbReference>
<dbReference type="PROSITE" id="PS50893">
    <property type="entry name" value="ABC_TRANSPORTER_2"/>
    <property type="match status" value="1"/>
</dbReference>
<dbReference type="GO" id="GO:0046677">
    <property type="term" value="P:response to antibiotic"/>
    <property type="evidence" value="ECO:0007669"/>
    <property type="project" value="UniProtKB-KW"/>
</dbReference>
<name>A0A7K1LFA5_9MICC</name>